<organism evidence="1 2">
    <name type="scientific">Ascaris lumbricoides</name>
    <name type="common">Giant roundworm</name>
    <dbReference type="NCBI Taxonomy" id="6252"/>
    <lineage>
        <taxon>Eukaryota</taxon>
        <taxon>Metazoa</taxon>
        <taxon>Ecdysozoa</taxon>
        <taxon>Nematoda</taxon>
        <taxon>Chromadorea</taxon>
        <taxon>Rhabditida</taxon>
        <taxon>Spirurina</taxon>
        <taxon>Ascaridomorpha</taxon>
        <taxon>Ascaridoidea</taxon>
        <taxon>Ascarididae</taxon>
        <taxon>Ascaris</taxon>
    </lineage>
</organism>
<evidence type="ECO:0000313" key="2">
    <source>
        <dbReference type="WBParaSite" id="ALUE_0002357401-mRNA-1"/>
    </source>
</evidence>
<sequence>FDLFEVDLLWIETLPVSNIKKHCQHIVDDRRLRRSHYSISITIVRANY</sequence>
<protein>
    <submittedName>
        <fullName evidence="2">Neur_chan_LBD domain-containing protein</fullName>
    </submittedName>
</protein>
<proteinExistence type="predicted"/>
<dbReference type="WBParaSite" id="ALUE_0002357401-mRNA-1">
    <property type="protein sequence ID" value="ALUE_0002357401-mRNA-1"/>
    <property type="gene ID" value="ALUE_0002357401"/>
</dbReference>
<evidence type="ECO:0000313" key="1">
    <source>
        <dbReference type="Proteomes" id="UP000036681"/>
    </source>
</evidence>
<keyword evidence="1" id="KW-1185">Reference proteome</keyword>
<accession>A0A0M3IXU6</accession>
<name>A0A0M3IXU6_ASCLU</name>
<dbReference type="AlphaFoldDB" id="A0A0M3IXU6"/>
<reference evidence="2" key="1">
    <citation type="submission" date="2017-02" db="UniProtKB">
        <authorList>
            <consortium name="WormBaseParasite"/>
        </authorList>
    </citation>
    <scope>IDENTIFICATION</scope>
</reference>
<dbReference type="Proteomes" id="UP000036681">
    <property type="component" value="Unplaced"/>
</dbReference>